<evidence type="ECO:0000256" key="10">
    <source>
        <dbReference type="ARBA" id="ARBA00049080"/>
    </source>
</evidence>
<comment type="caution">
    <text evidence="12">Was originally thought to be a dihydrodipicolinate reductase (DHDPR), catalyzing the conversion of dihydrodipicolinate to tetrahydrodipicolinate. However, it was shown in E.coli that the substrate of the enzymatic reaction is not dihydrodipicolinate (DHDP) but in fact (2S,4S)-4-hydroxy-2,3,4,5-tetrahydrodipicolinic acid (HTPA), the product released by the DapA-catalyzed reaction.</text>
</comment>
<feature type="binding site" evidence="12">
    <location>
        <begin position="71"/>
        <end position="73"/>
    </location>
    <ligand>
        <name>NAD(+)</name>
        <dbReference type="ChEBI" id="CHEBI:57540"/>
    </ligand>
</feature>
<dbReference type="Pfam" id="PF05173">
    <property type="entry name" value="DapB_C"/>
    <property type="match status" value="1"/>
</dbReference>
<evidence type="ECO:0000256" key="5">
    <source>
        <dbReference type="ARBA" id="ARBA00023002"/>
    </source>
</evidence>
<dbReference type="InterPro" id="IPR023940">
    <property type="entry name" value="DHDPR_bac"/>
</dbReference>
<dbReference type="RefSeq" id="WP_147743917.1">
    <property type="nucleotide sequence ID" value="NZ_VRUR01000002.1"/>
</dbReference>
<dbReference type="Proteomes" id="UP000321456">
    <property type="component" value="Unassembled WGS sequence"/>
</dbReference>
<dbReference type="GO" id="GO:0009089">
    <property type="term" value="P:lysine biosynthetic process via diaminopimelate"/>
    <property type="evidence" value="ECO:0007669"/>
    <property type="project" value="UniProtKB-UniRule"/>
</dbReference>
<comment type="similarity">
    <text evidence="1 12">Belongs to the DapB family.</text>
</comment>
<evidence type="ECO:0000259" key="14">
    <source>
        <dbReference type="Pfam" id="PF05173"/>
    </source>
</evidence>
<dbReference type="InterPro" id="IPR000846">
    <property type="entry name" value="DapB_N"/>
</dbReference>
<evidence type="ECO:0000256" key="6">
    <source>
        <dbReference type="ARBA" id="ARBA00023027"/>
    </source>
</evidence>
<comment type="subunit">
    <text evidence="12">Homotetramer.</text>
</comment>
<sequence length="233" mass="25683">MNIGLFGYGKMGRMIEQIALERGHTIVAKVDVNTTDVNYNGMDVAIDFSTPDSAFHNITSCFEHGVPIISGTTGWLSDYDKAVSFCNEKNGAFIYASNFSLGVNVFFELNSYLAKIMSGLNQYGVTMEEIHHTQKLDAPSGTAITLAEDIIENTDYVAWNSEKENERTIPITSKREGTVPGTHTISYESKVDDIEIKHTAHNREGFALGAVIAAEWIKGKSGVFSMKDVLNLR</sequence>
<evidence type="ECO:0000256" key="7">
    <source>
        <dbReference type="ARBA" id="ARBA00023154"/>
    </source>
</evidence>
<dbReference type="CDD" id="cd02274">
    <property type="entry name" value="DHDPR_N"/>
    <property type="match status" value="1"/>
</dbReference>
<evidence type="ECO:0000256" key="1">
    <source>
        <dbReference type="ARBA" id="ARBA00006642"/>
    </source>
</evidence>
<dbReference type="SUPFAM" id="SSF51735">
    <property type="entry name" value="NAD(P)-binding Rossmann-fold domains"/>
    <property type="match status" value="1"/>
</dbReference>
<dbReference type="EMBL" id="VRUR01000002">
    <property type="protein sequence ID" value="TXN35183.1"/>
    <property type="molecule type" value="Genomic_DNA"/>
</dbReference>
<feature type="binding site" evidence="12">
    <location>
        <position position="31"/>
    </location>
    <ligand>
        <name>NAD(+)</name>
        <dbReference type="ChEBI" id="CHEBI:57540"/>
    </ligand>
</feature>
<keyword evidence="12" id="KW-0963">Cytoplasm</keyword>
<feature type="domain" description="Dihydrodipicolinate reductase N-terminal" evidence="13">
    <location>
        <begin position="1"/>
        <end position="99"/>
    </location>
</feature>
<organism evidence="15 16">
    <name type="scientific">Flagellimonas hymeniacidonis</name>
    <dbReference type="NCBI Taxonomy" id="2603628"/>
    <lineage>
        <taxon>Bacteria</taxon>
        <taxon>Pseudomonadati</taxon>
        <taxon>Bacteroidota</taxon>
        <taxon>Flavobacteriia</taxon>
        <taxon>Flavobacteriales</taxon>
        <taxon>Flavobacteriaceae</taxon>
        <taxon>Flagellimonas</taxon>
    </lineage>
</organism>
<comment type="catalytic activity">
    <reaction evidence="11 12">
        <text>(S)-2,3,4,5-tetrahydrodipicolinate + NAD(+) + H2O = (2S,4S)-4-hydroxy-2,3,4,5-tetrahydrodipicolinate + NADH + H(+)</text>
        <dbReference type="Rhea" id="RHEA:35323"/>
        <dbReference type="ChEBI" id="CHEBI:15377"/>
        <dbReference type="ChEBI" id="CHEBI:15378"/>
        <dbReference type="ChEBI" id="CHEBI:16845"/>
        <dbReference type="ChEBI" id="CHEBI:57540"/>
        <dbReference type="ChEBI" id="CHEBI:57945"/>
        <dbReference type="ChEBI" id="CHEBI:67139"/>
        <dbReference type="EC" id="1.17.1.8"/>
    </reaction>
</comment>
<comment type="caution">
    <text evidence="15">The sequence shown here is derived from an EMBL/GenBank/DDBJ whole genome shotgun (WGS) entry which is preliminary data.</text>
</comment>
<reference evidence="15 16" key="1">
    <citation type="submission" date="2019-08" db="EMBL/GenBank/DDBJ databases">
        <title>Professor.</title>
        <authorList>
            <person name="Park J.S."/>
        </authorList>
    </citation>
    <scope>NUCLEOTIDE SEQUENCE [LARGE SCALE GENOMIC DNA]</scope>
    <source>
        <strain evidence="15 16">176CP5-101</strain>
    </source>
</reference>
<dbReference type="GO" id="GO:0051287">
    <property type="term" value="F:NAD binding"/>
    <property type="evidence" value="ECO:0007669"/>
    <property type="project" value="UniProtKB-UniRule"/>
</dbReference>
<dbReference type="GO" id="GO:0016726">
    <property type="term" value="F:oxidoreductase activity, acting on CH or CH2 groups, NAD or NADP as acceptor"/>
    <property type="evidence" value="ECO:0007669"/>
    <property type="project" value="UniProtKB-UniRule"/>
</dbReference>
<keyword evidence="6 12" id="KW-0520">NAD</keyword>
<comment type="catalytic activity">
    <reaction evidence="10 12">
        <text>(S)-2,3,4,5-tetrahydrodipicolinate + NADP(+) + H2O = (2S,4S)-4-hydroxy-2,3,4,5-tetrahydrodipicolinate + NADPH + H(+)</text>
        <dbReference type="Rhea" id="RHEA:35331"/>
        <dbReference type="ChEBI" id="CHEBI:15377"/>
        <dbReference type="ChEBI" id="CHEBI:15378"/>
        <dbReference type="ChEBI" id="CHEBI:16845"/>
        <dbReference type="ChEBI" id="CHEBI:57783"/>
        <dbReference type="ChEBI" id="CHEBI:58349"/>
        <dbReference type="ChEBI" id="CHEBI:67139"/>
        <dbReference type="EC" id="1.17.1.8"/>
    </reaction>
</comment>
<comment type="pathway">
    <text evidence="8 12">Amino-acid biosynthesis; L-lysine biosynthesis via DAP pathway; (S)-tetrahydrodipicolinate from L-aspartate: step 4/4.</text>
</comment>
<dbReference type="InterPro" id="IPR036291">
    <property type="entry name" value="NAD(P)-bd_dom_sf"/>
</dbReference>
<dbReference type="GO" id="GO:0005829">
    <property type="term" value="C:cytosol"/>
    <property type="evidence" value="ECO:0007669"/>
    <property type="project" value="TreeGrafter"/>
</dbReference>
<feature type="active site" description="Proton donor" evidence="12">
    <location>
        <position position="135"/>
    </location>
</feature>
<name>A0A5C8V087_9FLAO</name>
<comment type="subcellular location">
    <subcellularLocation>
        <location evidence="12">Cytoplasm</location>
    </subcellularLocation>
</comment>
<dbReference type="SUPFAM" id="SSF55347">
    <property type="entry name" value="Glyceraldehyde-3-phosphate dehydrogenase-like, C-terminal domain"/>
    <property type="match status" value="1"/>
</dbReference>
<protein>
    <recommendedName>
        <fullName evidence="9 12">4-hydroxy-tetrahydrodipicolinate reductase</fullName>
        <shortName evidence="12">HTPA reductase</shortName>
        <ecNumber evidence="9 12">1.17.1.8</ecNumber>
    </recommendedName>
</protein>
<gene>
    <name evidence="12 15" type="primary">dapB</name>
    <name evidence="15" type="ORF">FVB32_11370</name>
</gene>
<proteinExistence type="inferred from homology"/>
<keyword evidence="16" id="KW-1185">Reference proteome</keyword>
<evidence type="ECO:0000256" key="9">
    <source>
        <dbReference type="ARBA" id="ARBA00038983"/>
    </source>
</evidence>
<keyword evidence="7 12" id="KW-0457">Lysine biosynthesis</keyword>
<evidence type="ECO:0000256" key="8">
    <source>
        <dbReference type="ARBA" id="ARBA00037922"/>
    </source>
</evidence>
<dbReference type="Pfam" id="PF01113">
    <property type="entry name" value="DapB_N"/>
    <property type="match status" value="1"/>
</dbReference>
<evidence type="ECO:0000256" key="2">
    <source>
        <dbReference type="ARBA" id="ARBA00022605"/>
    </source>
</evidence>
<dbReference type="Gene3D" id="3.40.50.720">
    <property type="entry name" value="NAD(P)-binding Rossmann-like Domain"/>
    <property type="match status" value="1"/>
</dbReference>
<dbReference type="GO" id="GO:0008839">
    <property type="term" value="F:4-hydroxy-tetrahydrodipicolinate reductase"/>
    <property type="evidence" value="ECO:0007669"/>
    <property type="project" value="UniProtKB-UniRule"/>
</dbReference>
<dbReference type="AlphaFoldDB" id="A0A5C8V087"/>
<dbReference type="NCBIfam" id="TIGR00036">
    <property type="entry name" value="dapB"/>
    <property type="match status" value="1"/>
</dbReference>
<dbReference type="GO" id="GO:0019877">
    <property type="term" value="P:diaminopimelate biosynthetic process"/>
    <property type="evidence" value="ECO:0007669"/>
    <property type="project" value="UniProtKB-UniRule"/>
</dbReference>
<dbReference type="UniPathway" id="UPA00034">
    <property type="reaction ID" value="UER00018"/>
</dbReference>
<accession>A0A5C8V087</accession>
<dbReference type="Gene3D" id="3.30.360.10">
    <property type="entry name" value="Dihydrodipicolinate Reductase, domain 2"/>
    <property type="match status" value="1"/>
</dbReference>
<evidence type="ECO:0000259" key="13">
    <source>
        <dbReference type="Pfam" id="PF01113"/>
    </source>
</evidence>
<feature type="domain" description="Dihydrodipicolinate reductase C-terminal" evidence="14">
    <location>
        <begin position="102"/>
        <end position="230"/>
    </location>
</feature>
<dbReference type="PIRSF" id="PIRSF000161">
    <property type="entry name" value="DHPR"/>
    <property type="match status" value="1"/>
</dbReference>
<keyword evidence="3 12" id="KW-0521">NADP</keyword>
<evidence type="ECO:0000313" key="15">
    <source>
        <dbReference type="EMBL" id="TXN35183.1"/>
    </source>
</evidence>
<feature type="binding site" evidence="12">
    <location>
        <begin position="141"/>
        <end position="142"/>
    </location>
    <ligand>
        <name>(S)-2,3,4,5-tetrahydrodipicolinate</name>
        <dbReference type="ChEBI" id="CHEBI:16845"/>
    </ligand>
</feature>
<dbReference type="PANTHER" id="PTHR20836:SF0">
    <property type="entry name" value="4-HYDROXY-TETRAHYDRODIPICOLINATE REDUCTASE 1, CHLOROPLASTIC-RELATED"/>
    <property type="match status" value="1"/>
</dbReference>
<dbReference type="PANTHER" id="PTHR20836">
    <property type="entry name" value="DIHYDRODIPICOLINATE REDUCTASE"/>
    <property type="match status" value="1"/>
</dbReference>
<feature type="active site" description="Proton donor/acceptor" evidence="12">
    <location>
        <position position="131"/>
    </location>
</feature>
<feature type="binding site" evidence="12">
    <location>
        <begin position="96"/>
        <end position="99"/>
    </location>
    <ligand>
        <name>NAD(+)</name>
        <dbReference type="ChEBI" id="CHEBI:57540"/>
    </ligand>
</feature>
<dbReference type="EC" id="1.17.1.8" evidence="9 12"/>
<dbReference type="HAMAP" id="MF_00102">
    <property type="entry name" value="DapB"/>
    <property type="match status" value="1"/>
</dbReference>
<comment type="caution">
    <text evidence="12">Lacks conserved residue(s) required for the propagation of feature annotation.</text>
</comment>
<keyword evidence="4 12" id="KW-0220">Diaminopimelate biosynthesis</keyword>
<dbReference type="GO" id="GO:0050661">
    <property type="term" value="F:NADP binding"/>
    <property type="evidence" value="ECO:0007669"/>
    <property type="project" value="UniProtKB-UniRule"/>
</dbReference>
<evidence type="ECO:0000256" key="11">
    <source>
        <dbReference type="ARBA" id="ARBA00049396"/>
    </source>
</evidence>
<comment type="function">
    <text evidence="12">Catalyzes the conversion of 4-hydroxy-tetrahydrodipicolinate (HTPA) to tetrahydrodipicolinate.</text>
</comment>
<feature type="binding site" evidence="12">
    <location>
        <position position="132"/>
    </location>
    <ligand>
        <name>(S)-2,3,4,5-tetrahydrodipicolinate</name>
        <dbReference type="ChEBI" id="CHEBI:16845"/>
    </ligand>
</feature>
<evidence type="ECO:0000256" key="12">
    <source>
        <dbReference type="HAMAP-Rule" id="MF_00102"/>
    </source>
</evidence>
<keyword evidence="5 12" id="KW-0560">Oxidoreductase</keyword>
<evidence type="ECO:0000256" key="4">
    <source>
        <dbReference type="ARBA" id="ARBA00022915"/>
    </source>
</evidence>
<evidence type="ECO:0000313" key="16">
    <source>
        <dbReference type="Proteomes" id="UP000321456"/>
    </source>
</evidence>
<evidence type="ECO:0000256" key="3">
    <source>
        <dbReference type="ARBA" id="ARBA00022857"/>
    </source>
</evidence>
<dbReference type="InterPro" id="IPR022663">
    <property type="entry name" value="DapB_C"/>
</dbReference>
<keyword evidence="2 12" id="KW-0028">Amino-acid biosynthesis</keyword>